<dbReference type="AlphaFoldDB" id="W2S8E8"/>
<feature type="repeat" description="ANK" evidence="3">
    <location>
        <begin position="892"/>
        <end position="924"/>
    </location>
</feature>
<dbReference type="Pfam" id="PF12796">
    <property type="entry name" value="Ank_2"/>
    <property type="match status" value="3"/>
</dbReference>
<reference evidence="5 6" key="1">
    <citation type="submission" date="2013-03" db="EMBL/GenBank/DDBJ databases">
        <title>The Genome Sequence of Phialophora europaea CBS 101466.</title>
        <authorList>
            <consortium name="The Broad Institute Genomics Platform"/>
            <person name="Cuomo C."/>
            <person name="de Hoog S."/>
            <person name="Gorbushina A."/>
            <person name="Walker B."/>
            <person name="Young S.K."/>
            <person name="Zeng Q."/>
            <person name="Gargeya S."/>
            <person name="Fitzgerald M."/>
            <person name="Haas B."/>
            <person name="Abouelleil A."/>
            <person name="Allen A.W."/>
            <person name="Alvarado L."/>
            <person name="Arachchi H.M."/>
            <person name="Berlin A.M."/>
            <person name="Chapman S.B."/>
            <person name="Gainer-Dewar J."/>
            <person name="Goldberg J."/>
            <person name="Griggs A."/>
            <person name="Gujja S."/>
            <person name="Hansen M."/>
            <person name="Howarth C."/>
            <person name="Imamovic A."/>
            <person name="Ireland A."/>
            <person name="Larimer J."/>
            <person name="McCowan C."/>
            <person name="Murphy C."/>
            <person name="Pearson M."/>
            <person name="Poon T.W."/>
            <person name="Priest M."/>
            <person name="Roberts A."/>
            <person name="Saif S."/>
            <person name="Shea T."/>
            <person name="Sisk P."/>
            <person name="Sykes S."/>
            <person name="Wortman J."/>
            <person name="Nusbaum C."/>
            <person name="Birren B."/>
        </authorList>
    </citation>
    <scope>NUCLEOTIDE SEQUENCE [LARGE SCALE GENOMIC DNA]</scope>
    <source>
        <strain evidence="5 6">CBS 101466</strain>
    </source>
</reference>
<protein>
    <recommendedName>
        <fullName evidence="4">Clr5 domain-containing protein</fullName>
    </recommendedName>
</protein>
<keyword evidence="6" id="KW-1185">Reference proteome</keyword>
<dbReference type="VEuPathDB" id="FungiDB:HMPREF1541_09857"/>
<dbReference type="PROSITE" id="PS50297">
    <property type="entry name" value="ANK_REP_REGION"/>
    <property type="match status" value="5"/>
</dbReference>
<dbReference type="InterPro" id="IPR036770">
    <property type="entry name" value="Ankyrin_rpt-contain_sf"/>
</dbReference>
<dbReference type="Gene3D" id="1.25.40.20">
    <property type="entry name" value="Ankyrin repeat-containing domain"/>
    <property type="match status" value="4"/>
</dbReference>
<keyword evidence="1" id="KW-0677">Repeat</keyword>
<dbReference type="Proteomes" id="UP000030752">
    <property type="component" value="Unassembled WGS sequence"/>
</dbReference>
<keyword evidence="2 3" id="KW-0040">ANK repeat</keyword>
<dbReference type="Pfam" id="PF14420">
    <property type="entry name" value="Clr5"/>
    <property type="match status" value="1"/>
</dbReference>
<accession>W2S8E8</accession>
<organism evidence="5 6">
    <name type="scientific">Cyphellophora europaea (strain CBS 101466)</name>
    <name type="common">Phialophora europaea</name>
    <dbReference type="NCBI Taxonomy" id="1220924"/>
    <lineage>
        <taxon>Eukaryota</taxon>
        <taxon>Fungi</taxon>
        <taxon>Dikarya</taxon>
        <taxon>Ascomycota</taxon>
        <taxon>Pezizomycotina</taxon>
        <taxon>Eurotiomycetes</taxon>
        <taxon>Chaetothyriomycetidae</taxon>
        <taxon>Chaetothyriales</taxon>
        <taxon>Cyphellophoraceae</taxon>
        <taxon>Cyphellophora</taxon>
    </lineage>
</organism>
<evidence type="ECO:0000256" key="3">
    <source>
        <dbReference type="PROSITE-ProRule" id="PRU00023"/>
    </source>
</evidence>
<dbReference type="InterPro" id="IPR002110">
    <property type="entry name" value="Ankyrin_rpt"/>
</dbReference>
<evidence type="ECO:0000313" key="5">
    <source>
        <dbReference type="EMBL" id="ETN44981.1"/>
    </source>
</evidence>
<sequence length="1265" mass="138996">MSLAPRISAAVWEEHKEAIFQCYIQKGRTLAQLRREMLAKYQFDATVSQYTTKLDKWDFKKNHSRQKWSDIDASLQRRSLSSSTATVLSRKKVIPKNRLERATTRYRPLEWDRRVPVARAETPDDIIIHAAPPHRPRMKIVCDFLPWQDFLSRSGWKAICSQSQSMVKTPTQGSYDLADPSISLPLLARSPHRLNGGMVNHLLPLNGTNVMRQVSQLSGPTILSLMGRSPNSLRSLSDLVPALTEWTRQFVVEPSRECSPISALAHITDEDSEVAVRGYAAYMAFVVSNNLFHRPNRVEQATWRAMQSLALLWDKHLGARVLSEISGANTPTAHALLTELGHAAIESGANDLIIALIERRVLSTNSPTNGPVSRTLLQTAIRSDNIDIVRFLIAKGVDVSASNLSERTRDKCHDPCLAHQNLPLSLAVKLKQPDRMVQLLLESGSTATGYGELYWAIKRHASLNTISGLLNAGADPNYLVRSFRWVRNREVLTLSMAAERGDNSLVQLLLKHNASPNMILSTEAAPAVDINPRLDVRFRSPLMAAVDSENYEVAELLLEHGADPNISSFDSWLDYKRNQGLESCLSTDAPGMNECFYVYPMQVAIARGQQAMIQRLNDCGASLNVGWVTPLVAIADFHSRSEIVAWLVEQGADINATTDSIYGFAALEAAIYTRNISLLCPAGANVNLVPRREGGRSALQAAAEIGKFSIFDSPVEIGADIHVPCAPAEGLSLLEAVVMHDDHERVRQLLSMELSPSQERGSKGSPLGRAVALGDLEMIRLLIAAGPDINEKASVDIKIPYDRDYVFHFRDDNFRDEITPLHQAAIAGNVNVLENLLSMGAEINTLSATYRLSALHLAIVIKKYAIAEALVRKGAEINTTAISQRFSARRSNFTSPLISAISLGCTKLVKLLIEYGADVNMKVGLFDRSLYNVYALEVACERLDLILVELLLKSGARANDGYPIIAAIRAYKYCWIPESPSTLPRIIKVLILHGADMARNHEIEGLPLRMAVECCNLDVMKQLVDAGADVNAVSATEGEYYYARALAAAVDSYSLEKVAYLLTQGAEVNAGASSGNCALEVAADRGLLCIANLLLKHGAFVTIRAVSNAASSGRLDMVKFLLDNYNGPEPISKVCEIVSVEARKLNQWFVLELLRDYKPPTAMERVVPIVTPVAYVEQVDEPTAGDNMFSGATKDSLDRPMATETPHTVSVGTEGKAMAGSTALGTEAAIPCGMRADVYMTEAPDEFMTGVLEEEYGLYRVAWRS</sequence>
<dbReference type="Pfam" id="PF13606">
    <property type="entry name" value="Ank_3"/>
    <property type="match status" value="1"/>
</dbReference>
<dbReference type="PROSITE" id="PS50088">
    <property type="entry name" value="ANK_REPEAT"/>
    <property type="match status" value="7"/>
</dbReference>
<dbReference type="OrthoDB" id="194358at2759"/>
<dbReference type="PRINTS" id="PR01415">
    <property type="entry name" value="ANKYRIN"/>
</dbReference>
<dbReference type="InParanoid" id="W2S8E8"/>
<feature type="repeat" description="ANK" evidence="3">
    <location>
        <begin position="1007"/>
        <end position="1035"/>
    </location>
</feature>
<dbReference type="SMART" id="SM00248">
    <property type="entry name" value="ANK"/>
    <property type="match status" value="16"/>
</dbReference>
<dbReference type="GeneID" id="19977196"/>
<name>W2S8E8_CYPE1</name>
<dbReference type="InterPro" id="IPR025676">
    <property type="entry name" value="Clr5_dom"/>
</dbReference>
<dbReference type="RefSeq" id="XP_008712751.1">
    <property type="nucleotide sequence ID" value="XM_008714529.1"/>
</dbReference>
<evidence type="ECO:0000259" key="4">
    <source>
        <dbReference type="Pfam" id="PF14420"/>
    </source>
</evidence>
<gene>
    <name evidence="5" type="ORF">HMPREF1541_09857</name>
</gene>
<evidence type="ECO:0000256" key="1">
    <source>
        <dbReference type="ARBA" id="ARBA00022737"/>
    </source>
</evidence>
<dbReference type="PANTHER" id="PTHR24198:SF165">
    <property type="entry name" value="ANKYRIN REPEAT-CONTAINING PROTEIN-RELATED"/>
    <property type="match status" value="1"/>
</dbReference>
<evidence type="ECO:0000256" key="2">
    <source>
        <dbReference type="ARBA" id="ARBA00023043"/>
    </source>
</evidence>
<proteinExistence type="predicted"/>
<feature type="repeat" description="ANK" evidence="3">
    <location>
        <begin position="816"/>
        <end position="848"/>
    </location>
</feature>
<feature type="repeat" description="ANK" evidence="3">
    <location>
        <begin position="762"/>
        <end position="794"/>
    </location>
</feature>
<dbReference type="EMBL" id="KB822713">
    <property type="protein sequence ID" value="ETN44981.1"/>
    <property type="molecule type" value="Genomic_DNA"/>
</dbReference>
<dbReference type="STRING" id="1220924.W2S8E8"/>
<dbReference type="PANTHER" id="PTHR24198">
    <property type="entry name" value="ANKYRIN REPEAT AND PROTEIN KINASE DOMAIN-CONTAINING PROTEIN"/>
    <property type="match status" value="1"/>
</dbReference>
<feature type="repeat" description="ANK" evidence="3">
    <location>
        <begin position="372"/>
        <end position="404"/>
    </location>
</feature>
<feature type="repeat" description="ANK" evidence="3">
    <location>
        <begin position="537"/>
        <end position="569"/>
    </location>
</feature>
<feature type="domain" description="Clr5" evidence="4">
    <location>
        <begin position="9"/>
        <end position="61"/>
    </location>
</feature>
<dbReference type="Pfam" id="PF00023">
    <property type="entry name" value="Ank"/>
    <property type="match status" value="1"/>
</dbReference>
<dbReference type="HOGENOM" id="CLU_286830_0_0_1"/>
<feature type="repeat" description="ANK" evidence="3">
    <location>
        <begin position="850"/>
        <end position="882"/>
    </location>
</feature>
<evidence type="ECO:0000313" key="6">
    <source>
        <dbReference type="Proteomes" id="UP000030752"/>
    </source>
</evidence>
<dbReference type="eggNOG" id="KOG4177">
    <property type="taxonomic scope" value="Eukaryota"/>
</dbReference>
<dbReference type="SUPFAM" id="SSF48403">
    <property type="entry name" value="Ankyrin repeat"/>
    <property type="match status" value="3"/>
</dbReference>